<evidence type="ECO:0000313" key="2">
    <source>
        <dbReference type="EMBL" id="PON42657.1"/>
    </source>
</evidence>
<sequence length="121" mass="13307">TPVALQVEKQALRRSNSMSFSGNNSSSSQIGANKETGYRQADCKKSGKKALFGEPKEVKDDVEIGEEPTFDDYGEMVEKELVEGDTGPLLMLQHSCLTPQIMEEKIKNLGLVTVARKRGKC</sequence>
<organism evidence="2 3">
    <name type="scientific">Trema orientale</name>
    <name type="common">Charcoal tree</name>
    <name type="synonym">Celtis orientalis</name>
    <dbReference type="NCBI Taxonomy" id="63057"/>
    <lineage>
        <taxon>Eukaryota</taxon>
        <taxon>Viridiplantae</taxon>
        <taxon>Streptophyta</taxon>
        <taxon>Embryophyta</taxon>
        <taxon>Tracheophyta</taxon>
        <taxon>Spermatophyta</taxon>
        <taxon>Magnoliopsida</taxon>
        <taxon>eudicotyledons</taxon>
        <taxon>Gunneridae</taxon>
        <taxon>Pentapetalae</taxon>
        <taxon>rosids</taxon>
        <taxon>fabids</taxon>
        <taxon>Rosales</taxon>
        <taxon>Cannabaceae</taxon>
        <taxon>Trema</taxon>
    </lineage>
</organism>
<reference evidence="3" key="1">
    <citation type="submission" date="2016-06" db="EMBL/GenBank/DDBJ databases">
        <title>Parallel loss of symbiosis genes in relatives of nitrogen-fixing non-legume Parasponia.</title>
        <authorList>
            <person name="Van Velzen R."/>
            <person name="Holmer R."/>
            <person name="Bu F."/>
            <person name="Rutten L."/>
            <person name="Van Zeijl A."/>
            <person name="Liu W."/>
            <person name="Santuari L."/>
            <person name="Cao Q."/>
            <person name="Sharma T."/>
            <person name="Shen D."/>
            <person name="Roswanjaya Y."/>
            <person name="Wardhani T."/>
            <person name="Kalhor M.S."/>
            <person name="Jansen J."/>
            <person name="Van den Hoogen J."/>
            <person name="Gungor B."/>
            <person name="Hartog M."/>
            <person name="Hontelez J."/>
            <person name="Verver J."/>
            <person name="Yang W.-C."/>
            <person name="Schijlen E."/>
            <person name="Repin R."/>
            <person name="Schilthuizen M."/>
            <person name="Schranz E."/>
            <person name="Heidstra R."/>
            <person name="Miyata K."/>
            <person name="Fedorova E."/>
            <person name="Kohlen W."/>
            <person name="Bisseling T."/>
            <person name="Smit S."/>
            <person name="Geurts R."/>
        </authorList>
    </citation>
    <scope>NUCLEOTIDE SEQUENCE [LARGE SCALE GENOMIC DNA]</scope>
    <source>
        <strain evidence="3">cv. RG33-2</strain>
    </source>
</reference>
<protein>
    <submittedName>
        <fullName evidence="2">Uncharacterized protein</fullName>
    </submittedName>
</protein>
<dbReference type="AlphaFoldDB" id="A0A2P5B1F6"/>
<name>A0A2P5B1F6_TREOI</name>
<dbReference type="EMBL" id="JXTC01000631">
    <property type="protein sequence ID" value="PON42657.1"/>
    <property type="molecule type" value="Genomic_DNA"/>
</dbReference>
<comment type="caution">
    <text evidence="2">The sequence shown here is derived from an EMBL/GenBank/DDBJ whole genome shotgun (WGS) entry which is preliminary data.</text>
</comment>
<dbReference type="OrthoDB" id="1934635at2759"/>
<keyword evidence="3" id="KW-1185">Reference proteome</keyword>
<gene>
    <name evidence="2" type="ORF">TorRG33x02_335300</name>
</gene>
<feature type="non-terminal residue" evidence="2">
    <location>
        <position position="1"/>
    </location>
</feature>
<evidence type="ECO:0000313" key="3">
    <source>
        <dbReference type="Proteomes" id="UP000237000"/>
    </source>
</evidence>
<dbReference type="InParanoid" id="A0A2P5B1F6"/>
<proteinExistence type="predicted"/>
<feature type="region of interest" description="Disordered" evidence="1">
    <location>
        <begin position="1"/>
        <end position="39"/>
    </location>
</feature>
<dbReference type="Proteomes" id="UP000237000">
    <property type="component" value="Unassembled WGS sequence"/>
</dbReference>
<feature type="compositionally biased region" description="Low complexity" evidence="1">
    <location>
        <begin position="15"/>
        <end position="28"/>
    </location>
</feature>
<evidence type="ECO:0000256" key="1">
    <source>
        <dbReference type="SAM" id="MobiDB-lite"/>
    </source>
</evidence>
<accession>A0A2P5B1F6</accession>